<dbReference type="AlphaFoldDB" id="A0AAD9QAU0"/>
<accession>A0AAD9QAU0</accession>
<evidence type="ECO:0000313" key="2">
    <source>
        <dbReference type="Proteomes" id="UP001249851"/>
    </source>
</evidence>
<organism evidence="1 2">
    <name type="scientific">Acropora cervicornis</name>
    <name type="common">Staghorn coral</name>
    <dbReference type="NCBI Taxonomy" id="6130"/>
    <lineage>
        <taxon>Eukaryota</taxon>
        <taxon>Metazoa</taxon>
        <taxon>Cnidaria</taxon>
        <taxon>Anthozoa</taxon>
        <taxon>Hexacorallia</taxon>
        <taxon>Scleractinia</taxon>
        <taxon>Astrocoeniina</taxon>
        <taxon>Acroporidae</taxon>
        <taxon>Acropora</taxon>
    </lineage>
</organism>
<reference evidence="1" key="2">
    <citation type="journal article" date="2023" name="Science">
        <title>Genomic signatures of disease resistance in endangered staghorn corals.</title>
        <authorList>
            <person name="Vollmer S.V."/>
            <person name="Selwyn J.D."/>
            <person name="Despard B.A."/>
            <person name="Roesel C.L."/>
        </authorList>
    </citation>
    <scope>NUCLEOTIDE SEQUENCE</scope>
    <source>
        <strain evidence="1">K2</strain>
    </source>
</reference>
<gene>
    <name evidence="1" type="ORF">P5673_019889</name>
</gene>
<comment type="caution">
    <text evidence="1">The sequence shown here is derived from an EMBL/GenBank/DDBJ whole genome shotgun (WGS) entry which is preliminary data.</text>
</comment>
<dbReference type="Proteomes" id="UP001249851">
    <property type="component" value="Unassembled WGS sequence"/>
</dbReference>
<name>A0AAD9QAU0_ACRCE</name>
<sequence length="72" mass="8544">MVDMAEQAEARYRKELNKVTYYVDEIKENLGTGVKEDLNRGSWNYYEKFPLGRSFITSPTNLSFMTRQNLER</sequence>
<protein>
    <submittedName>
        <fullName evidence="1">Uncharacterized protein</fullName>
    </submittedName>
</protein>
<proteinExistence type="predicted"/>
<evidence type="ECO:0000313" key="1">
    <source>
        <dbReference type="EMBL" id="KAK2557906.1"/>
    </source>
</evidence>
<dbReference type="EMBL" id="JARQWQ010000047">
    <property type="protein sequence ID" value="KAK2557906.1"/>
    <property type="molecule type" value="Genomic_DNA"/>
</dbReference>
<keyword evidence="2" id="KW-1185">Reference proteome</keyword>
<reference evidence="1" key="1">
    <citation type="journal article" date="2023" name="G3 (Bethesda)">
        <title>Whole genome assembly and annotation of the endangered Caribbean coral Acropora cervicornis.</title>
        <authorList>
            <person name="Selwyn J.D."/>
            <person name="Vollmer S.V."/>
        </authorList>
    </citation>
    <scope>NUCLEOTIDE SEQUENCE</scope>
    <source>
        <strain evidence="1">K2</strain>
    </source>
</reference>